<dbReference type="EMBL" id="DS990391">
    <property type="protein sequence ID" value="EFR45629.1"/>
    <property type="molecule type" value="Genomic_DNA"/>
</dbReference>
<protein>
    <submittedName>
        <fullName evidence="1">Uncharacterized protein</fullName>
    </submittedName>
</protein>
<keyword evidence="2" id="KW-1185">Reference proteome</keyword>
<name>A0ABN0B8A9_9HELI</name>
<gene>
    <name evidence="1" type="ORF">HCCG_00175</name>
</gene>
<organism evidence="1 2">
    <name type="scientific">Helicobacter cinaedi CCUG 18818 = ATCC BAA-847</name>
    <dbReference type="NCBI Taxonomy" id="537971"/>
    <lineage>
        <taxon>Bacteria</taxon>
        <taxon>Pseudomonadati</taxon>
        <taxon>Campylobacterota</taxon>
        <taxon>Epsilonproteobacteria</taxon>
        <taxon>Campylobacterales</taxon>
        <taxon>Helicobacteraceae</taxon>
        <taxon>Helicobacter</taxon>
    </lineage>
</organism>
<proteinExistence type="predicted"/>
<sequence length="48" mass="5722">MKSIHSLNLLNNHSKQKPHFNTLSIIKTPKYIAFKLSVCDFRYNRRAF</sequence>
<reference evidence="2" key="1">
    <citation type="journal article" date="2014" name="Genome Announc.">
        <title>Draft genome sequences of six enterohepatic helicobacter species isolated from humans and one from rhesus macaques.</title>
        <authorList>
            <person name="Shen Z."/>
            <person name="Sheh A."/>
            <person name="Young S.K."/>
            <person name="Abouelliel A."/>
            <person name="Ward D.V."/>
            <person name="Earl A.M."/>
            <person name="Fox J.G."/>
        </authorList>
    </citation>
    <scope>NUCLEOTIDE SEQUENCE [LARGE SCALE GENOMIC DNA]</scope>
    <source>
        <strain evidence="2">CCUG 18818</strain>
    </source>
</reference>
<evidence type="ECO:0000313" key="1">
    <source>
        <dbReference type="EMBL" id="EFR45629.1"/>
    </source>
</evidence>
<dbReference type="Proteomes" id="UP000005755">
    <property type="component" value="Unassembled WGS sequence"/>
</dbReference>
<accession>A0ABN0B8A9</accession>
<evidence type="ECO:0000313" key="2">
    <source>
        <dbReference type="Proteomes" id="UP000005755"/>
    </source>
</evidence>